<dbReference type="Gene3D" id="1.20.5.170">
    <property type="match status" value="1"/>
</dbReference>
<dbReference type="Pfam" id="PF07716">
    <property type="entry name" value="bZIP_2"/>
    <property type="match status" value="1"/>
</dbReference>
<dbReference type="GO" id="GO:0003700">
    <property type="term" value="F:DNA-binding transcription factor activity"/>
    <property type="evidence" value="ECO:0007669"/>
    <property type="project" value="InterPro"/>
</dbReference>
<dbReference type="SUPFAM" id="SSF57959">
    <property type="entry name" value="Leucine zipper domain"/>
    <property type="match status" value="1"/>
</dbReference>
<evidence type="ECO:0000256" key="1">
    <source>
        <dbReference type="SAM" id="MobiDB-lite"/>
    </source>
</evidence>
<dbReference type="CDD" id="cd14705">
    <property type="entry name" value="bZIP_Zip1"/>
    <property type="match status" value="1"/>
</dbReference>
<feature type="region of interest" description="Disordered" evidence="1">
    <location>
        <begin position="241"/>
        <end position="294"/>
    </location>
</feature>
<comment type="caution">
    <text evidence="3">The sequence shown here is derived from an EMBL/GenBank/DDBJ whole genome shotgun (WGS) entry which is preliminary data.</text>
</comment>
<feature type="compositionally biased region" description="Basic and acidic residues" evidence="1">
    <location>
        <begin position="127"/>
        <end position="148"/>
    </location>
</feature>
<evidence type="ECO:0000313" key="4">
    <source>
        <dbReference type="Proteomes" id="UP000612746"/>
    </source>
</evidence>
<feature type="compositionally biased region" description="Low complexity" evidence="1">
    <location>
        <begin position="244"/>
        <end position="260"/>
    </location>
</feature>
<sequence length="294" mass="32685">MTQPDTQAMRTLPPISSLQSDLTNRPKSILPATTPRITPILPHIATTATTTSTYHPSSHEPVMTSHPAYYPLHVTSSPHLPYAYDPTKSPPSHMDGRSGSQLTSEQVLAEKRRRNAGASARFRDRRKQRERDMGDKCHQLEERVRELETALSRATGQSVEEIQAGARKPVQQRRRSSSVYSDESQDKHSSGDNFQSLGERVSELENLVGRSRQEKDASVKQLQELEKENAYLRSLLTPATAPISMAPSTPPMSVSSSPPSHKIVRSAVEEPLSIEPKRRKSSHDTDIALEPSQN</sequence>
<accession>A0A8H7PM07</accession>
<dbReference type="PROSITE" id="PS00036">
    <property type="entry name" value="BZIP_BASIC"/>
    <property type="match status" value="1"/>
</dbReference>
<dbReference type="InterPro" id="IPR004827">
    <property type="entry name" value="bZIP"/>
</dbReference>
<reference evidence="3" key="1">
    <citation type="submission" date="2020-12" db="EMBL/GenBank/DDBJ databases">
        <title>Metabolic potential, ecology and presence of endohyphal bacteria is reflected in genomic diversity of Mucoromycotina.</title>
        <authorList>
            <person name="Muszewska A."/>
            <person name="Okrasinska A."/>
            <person name="Steczkiewicz K."/>
            <person name="Drgas O."/>
            <person name="Orlowska M."/>
            <person name="Perlinska-Lenart U."/>
            <person name="Aleksandrzak-Piekarczyk T."/>
            <person name="Szatraj K."/>
            <person name="Zielenkiewicz U."/>
            <person name="Pilsyk S."/>
            <person name="Malc E."/>
            <person name="Mieczkowski P."/>
            <person name="Kruszewska J.S."/>
            <person name="Biernat P."/>
            <person name="Pawlowska J."/>
        </authorList>
    </citation>
    <scope>NUCLEOTIDE SEQUENCE</scope>
    <source>
        <strain evidence="3">WA0000051536</strain>
    </source>
</reference>
<dbReference type="AlphaFoldDB" id="A0A8H7PM07"/>
<gene>
    <name evidence="3" type="ORF">INT44_000417</name>
</gene>
<name>A0A8H7PM07_9FUNG</name>
<evidence type="ECO:0000259" key="2">
    <source>
        <dbReference type="PROSITE" id="PS00036"/>
    </source>
</evidence>
<evidence type="ECO:0000313" key="3">
    <source>
        <dbReference type="EMBL" id="KAG2175939.1"/>
    </source>
</evidence>
<keyword evidence="4" id="KW-1185">Reference proteome</keyword>
<dbReference type="OrthoDB" id="2247093at2759"/>
<organism evidence="3 4">
    <name type="scientific">Umbelopsis vinacea</name>
    <dbReference type="NCBI Taxonomy" id="44442"/>
    <lineage>
        <taxon>Eukaryota</taxon>
        <taxon>Fungi</taxon>
        <taxon>Fungi incertae sedis</taxon>
        <taxon>Mucoromycota</taxon>
        <taxon>Mucoromycotina</taxon>
        <taxon>Umbelopsidomycetes</taxon>
        <taxon>Umbelopsidales</taxon>
        <taxon>Umbelopsidaceae</taxon>
        <taxon>Umbelopsis</taxon>
    </lineage>
</organism>
<dbReference type="Proteomes" id="UP000612746">
    <property type="component" value="Unassembled WGS sequence"/>
</dbReference>
<feature type="region of interest" description="Disordered" evidence="1">
    <location>
        <begin position="1"/>
        <end position="36"/>
    </location>
</feature>
<dbReference type="EMBL" id="JAEPRA010000014">
    <property type="protein sequence ID" value="KAG2175939.1"/>
    <property type="molecule type" value="Genomic_DNA"/>
</dbReference>
<feature type="region of interest" description="Disordered" evidence="1">
    <location>
        <begin position="81"/>
        <end position="197"/>
    </location>
</feature>
<feature type="compositionally biased region" description="Polar residues" evidence="1">
    <location>
        <begin position="1"/>
        <end position="26"/>
    </location>
</feature>
<protein>
    <recommendedName>
        <fullName evidence="2">BZIP domain-containing protein</fullName>
    </recommendedName>
</protein>
<feature type="domain" description="BZIP" evidence="2">
    <location>
        <begin position="111"/>
        <end position="125"/>
    </location>
</feature>
<proteinExistence type="predicted"/>
<dbReference type="InterPro" id="IPR046347">
    <property type="entry name" value="bZIP_sf"/>
</dbReference>